<keyword evidence="2" id="KW-0812">Transmembrane</keyword>
<keyword evidence="2" id="KW-0472">Membrane</keyword>
<evidence type="ECO:0000313" key="4">
    <source>
        <dbReference type="EMBL" id="QPC56071.1"/>
    </source>
</evidence>
<sequence>MLEPIGAGLATIGVLGAGVGIGVVFDSRSSQKSFNKKSIIFLFYLRFSEATAFNDVFLYVA</sequence>
<name>A0A7S8CTV8_9HYPO</name>
<dbReference type="EMBL" id="MW115131">
    <property type="protein sequence ID" value="QPC56071.1"/>
    <property type="molecule type" value="Genomic_DNA"/>
</dbReference>
<organism evidence="4">
    <name type="scientific">Ophiocordycipitaceae sp</name>
    <dbReference type="NCBI Taxonomy" id="1907519"/>
    <lineage>
        <taxon>Eukaryota</taxon>
        <taxon>Fungi</taxon>
        <taxon>Dikarya</taxon>
        <taxon>Ascomycota</taxon>
        <taxon>Pezizomycotina</taxon>
        <taxon>Sordariomycetes</taxon>
        <taxon>Hypocreomycetidae</taxon>
        <taxon>Hypocreales</taxon>
        <taxon>Ophiocordycipitaceae</taxon>
    </lineage>
</organism>
<protein>
    <submittedName>
        <fullName evidence="4">ATP synthase F0 subunit c</fullName>
    </submittedName>
</protein>
<dbReference type="SUPFAM" id="SSF81333">
    <property type="entry name" value="F1F0 ATP synthase subunit C"/>
    <property type="match status" value="1"/>
</dbReference>
<keyword evidence="4" id="KW-0496">Mitochondrion</keyword>
<geneLocation type="mitochondrion" evidence="4"/>
<reference evidence="3" key="2">
    <citation type="journal article" date="2021" name="Int J Genomics">
        <title>A Comparative Analyses of the Complete Mitochondrial Genomes of Fungal Endosymbionts in Sogatella furcifera, White-Backed Planthoppers.</title>
        <authorList>
            <person name="Choi N.J."/>
            <person name="Xi H."/>
            <person name="Park J."/>
        </authorList>
    </citation>
    <scope>NUCLEOTIDE SEQUENCE</scope>
</reference>
<keyword evidence="2" id="KW-1133">Transmembrane helix</keyword>
<dbReference type="Gene3D" id="1.20.20.10">
    <property type="entry name" value="F1F0 ATP synthase subunit C"/>
    <property type="match status" value="1"/>
</dbReference>
<dbReference type="EMBL" id="BK059186">
    <property type="protein sequence ID" value="DAJ12171.1"/>
    <property type="molecule type" value="Genomic_DNA"/>
</dbReference>
<evidence type="ECO:0000256" key="2">
    <source>
        <dbReference type="SAM" id="Phobius"/>
    </source>
</evidence>
<reference evidence="3" key="3">
    <citation type="submission" date="2021-05" db="EMBL/GenBank/DDBJ databases">
        <authorList>
            <person name="Choi N."/>
            <person name="Xi H."/>
            <person name="Park J."/>
        </authorList>
    </citation>
    <scope>NUCLEOTIDE SEQUENCE</scope>
</reference>
<comment type="similarity">
    <text evidence="1">Belongs to the ATPase C chain family.</text>
</comment>
<feature type="transmembrane region" description="Helical" evidence="2">
    <location>
        <begin position="6"/>
        <end position="27"/>
    </location>
</feature>
<reference evidence="4" key="1">
    <citation type="submission" date="2020-10" db="EMBL/GenBank/DDBJ databases">
        <title>Completion and Comparative analyses of mitochondrial genome of fungal endosymbiont species in Sogatella furicifera.</title>
        <authorList>
            <person name="Choi N."/>
            <person name="Xi H."/>
            <person name="Park J."/>
        </authorList>
    </citation>
    <scope>NUCLEOTIDE SEQUENCE</scope>
</reference>
<proteinExistence type="inferred from homology"/>
<accession>A0A7S8CTV8</accession>
<dbReference type="InterPro" id="IPR038662">
    <property type="entry name" value="ATP_synth_F0_csu_sf"/>
</dbReference>
<dbReference type="AlphaFoldDB" id="A0A7S8CTV8"/>
<evidence type="ECO:0000256" key="1">
    <source>
        <dbReference type="ARBA" id="ARBA00006704"/>
    </source>
</evidence>
<dbReference type="InterPro" id="IPR035921">
    <property type="entry name" value="F/V-ATP_Csub_sf"/>
</dbReference>
<evidence type="ECO:0000313" key="3">
    <source>
        <dbReference type="EMBL" id="DAJ12171.1"/>
    </source>
</evidence>